<proteinExistence type="predicted"/>
<name>A0A3M6TQL2_POCDA</name>
<evidence type="ECO:0000313" key="2">
    <source>
        <dbReference type="Proteomes" id="UP000275408"/>
    </source>
</evidence>
<keyword evidence="2" id="KW-1185">Reference proteome</keyword>
<protein>
    <submittedName>
        <fullName evidence="1">Uncharacterized protein</fullName>
    </submittedName>
</protein>
<evidence type="ECO:0000313" key="1">
    <source>
        <dbReference type="EMBL" id="RMX43705.1"/>
    </source>
</evidence>
<comment type="caution">
    <text evidence="1">The sequence shown here is derived from an EMBL/GenBank/DDBJ whole genome shotgun (WGS) entry which is preliminary data.</text>
</comment>
<reference evidence="1 2" key="1">
    <citation type="journal article" date="2018" name="Sci. Rep.">
        <title>Comparative analysis of the Pocillopora damicornis genome highlights role of immune system in coral evolution.</title>
        <authorList>
            <person name="Cunning R."/>
            <person name="Bay R.A."/>
            <person name="Gillette P."/>
            <person name="Baker A.C."/>
            <person name="Traylor-Knowles N."/>
        </authorList>
    </citation>
    <scope>NUCLEOTIDE SEQUENCE [LARGE SCALE GENOMIC DNA]</scope>
    <source>
        <strain evidence="1">RSMAS</strain>
        <tissue evidence="1">Whole animal</tissue>
    </source>
</reference>
<dbReference type="AlphaFoldDB" id="A0A3M6TQL2"/>
<gene>
    <name evidence="1" type="ORF">pdam_00006357</name>
</gene>
<dbReference type="EMBL" id="RCHS01003146">
    <property type="protein sequence ID" value="RMX43705.1"/>
    <property type="molecule type" value="Genomic_DNA"/>
</dbReference>
<dbReference type="Proteomes" id="UP000275408">
    <property type="component" value="Unassembled WGS sequence"/>
</dbReference>
<organism evidence="1 2">
    <name type="scientific">Pocillopora damicornis</name>
    <name type="common">Cauliflower coral</name>
    <name type="synonym">Millepora damicornis</name>
    <dbReference type="NCBI Taxonomy" id="46731"/>
    <lineage>
        <taxon>Eukaryota</taxon>
        <taxon>Metazoa</taxon>
        <taxon>Cnidaria</taxon>
        <taxon>Anthozoa</taxon>
        <taxon>Hexacorallia</taxon>
        <taxon>Scleractinia</taxon>
        <taxon>Astrocoeniina</taxon>
        <taxon>Pocilloporidae</taxon>
        <taxon>Pocillopora</taxon>
    </lineage>
</organism>
<accession>A0A3M6TQL2</accession>
<sequence length="233" mass="26937">MTMKSAFWRSRGVEERILTFSTCPFVQNKQYIDLRYFRVGNKCFKNNFEIPGQIFYDIVTDLVVSSRIELYQRRQFPVKQDYQQLEPLISNDLSFPPTTKFTVVRQQSLRLDSILDGAVSLGQEVIVLGDLNTDFPAKRASIPECRQLKALFTSLQFKKLIDEPTQIASNASTLMDLSVIIRENWAEAKDRATYFFPVSTKRRNDLKPPTTTSKISTTTYNHLKNIYSHSQTI</sequence>